<dbReference type="EMBL" id="JAPVEB010000011">
    <property type="protein sequence ID" value="KAJ5254601.1"/>
    <property type="molecule type" value="Genomic_DNA"/>
</dbReference>
<accession>A0ABQ8W1K3</accession>
<reference evidence="1 2" key="1">
    <citation type="journal article" date="2023" name="IMA Fungus">
        <title>Comparative genomic study of the Penicillium genus elucidates a diverse pangenome and 15 lateral gene transfer events.</title>
        <authorList>
            <person name="Petersen C."/>
            <person name="Sorensen T."/>
            <person name="Nielsen M.R."/>
            <person name="Sondergaard T.E."/>
            <person name="Sorensen J.L."/>
            <person name="Fitzpatrick D.A."/>
            <person name="Frisvad J.C."/>
            <person name="Nielsen K.L."/>
        </authorList>
    </citation>
    <scope>NUCLEOTIDE SEQUENCE [LARGE SCALE GENOMIC DNA]</scope>
    <source>
        <strain evidence="1 2">IBT 3361</strain>
    </source>
</reference>
<dbReference type="Proteomes" id="UP001220256">
    <property type="component" value="Unassembled WGS sequence"/>
</dbReference>
<gene>
    <name evidence="1" type="ORF">N7505_011810</name>
</gene>
<keyword evidence="2" id="KW-1185">Reference proteome</keyword>
<proteinExistence type="predicted"/>
<evidence type="ECO:0000313" key="1">
    <source>
        <dbReference type="EMBL" id="KAJ5254601.1"/>
    </source>
</evidence>
<evidence type="ECO:0000313" key="2">
    <source>
        <dbReference type="Proteomes" id="UP001220256"/>
    </source>
</evidence>
<sequence length="80" mass="9220">MDVSLRIYRTTQKPYWIDRSHPSVSRRAGIIMAMARLGREKLTLETVKTSMLLWLQRKGLTTQTLEQIDENAGSLTRGSR</sequence>
<comment type="caution">
    <text evidence="1">The sequence shown here is derived from an EMBL/GenBank/DDBJ whole genome shotgun (WGS) entry which is preliminary data.</text>
</comment>
<protein>
    <submittedName>
        <fullName evidence="1">Uncharacterized protein</fullName>
    </submittedName>
</protein>
<organism evidence="1 2">
    <name type="scientific">Penicillium chrysogenum</name>
    <name type="common">Penicillium notatum</name>
    <dbReference type="NCBI Taxonomy" id="5076"/>
    <lineage>
        <taxon>Eukaryota</taxon>
        <taxon>Fungi</taxon>
        <taxon>Dikarya</taxon>
        <taxon>Ascomycota</taxon>
        <taxon>Pezizomycotina</taxon>
        <taxon>Eurotiomycetes</taxon>
        <taxon>Eurotiomycetidae</taxon>
        <taxon>Eurotiales</taxon>
        <taxon>Aspergillaceae</taxon>
        <taxon>Penicillium</taxon>
        <taxon>Penicillium chrysogenum species complex</taxon>
    </lineage>
</organism>
<name>A0ABQ8W1K3_PENCH</name>